<gene>
    <name evidence="3" type="ORF">BF93_07665</name>
</gene>
<dbReference type="Gene3D" id="3.40.50.620">
    <property type="entry name" value="HUPs"/>
    <property type="match status" value="1"/>
</dbReference>
<keyword evidence="4" id="KW-1185">Reference proteome</keyword>
<sequence length="137" mass="14358">MSIVVGYAPSAQGTAALRAGIREARSLKEDLVVAAYAYHDPERGKTVPTEEQVRAEVDQLAEGELPPMRVLSSTCDDAGEFLLEAAQKVSASLLVIGLRRKSPIGKLNLGAAARRVLLGAPCPVLAVKDAARSHAAA</sequence>
<accession>Z9JY01</accession>
<protein>
    <submittedName>
        <fullName evidence="3">Universal stress protein UspA</fullName>
    </submittedName>
</protein>
<dbReference type="Proteomes" id="UP000023067">
    <property type="component" value="Unassembled WGS sequence"/>
</dbReference>
<dbReference type="HOGENOM" id="CLU_049301_19_2_11"/>
<proteinExistence type="inferred from homology"/>
<name>Z9JY01_9MICO</name>
<dbReference type="EMBL" id="JDYK01000002">
    <property type="protein sequence ID" value="EWS82888.1"/>
    <property type="molecule type" value="Genomic_DNA"/>
</dbReference>
<organism evidence="3 4">
    <name type="scientific">Brachybacterium phenoliresistens</name>
    <dbReference type="NCBI Taxonomy" id="396014"/>
    <lineage>
        <taxon>Bacteria</taxon>
        <taxon>Bacillati</taxon>
        <taxon>Actinomycetota</taxon>
        <taxon>Actinomycetes</taxon>
        <taxon>Micrococcales</taxon>
        <taxon>Dermabacteraceae</taxon>
        <taxon>Brachybacterium</taxon>
    </lineage>
</organism>
<dbReference type="InterPro" id="IPR006016">
    <property type="entry name" value="UspA"/>
</dbReference>
<dbReference type="eggNOG" id="COG0589">
    <property type="taxonomic scope" value="Bacteria"/>
</dbReference>
<dbReference type="STRING" id="396014.BF93_07665"/>
<evidence type="ECO:0000313" key="4">
    <source>
        <dbReference type="Proteomes" id="UP000023067"/>
    </source>
</evidence>
<feature type="domain" description="UspA" evidence="2">
    <location>
        <begin position="2"/>
        <end position="128"/>
    </location>
</feature>
<dbReference type="SUPFAM" id="SSF52402">
    <property type="entry name" value="Adenine nucleotide alpha hydrolases-like"/>
    <property type="match status" value="1"/>
</dbReference>
<dbReference type="PRINTS" id="PR01438">
    <property type="entry name" value="UNVRSLSTRESS"/>
</dbReference>
<comment type="similarity">
    <text evidence="1">Belongs to the universal stress protein A family.</text>
</comment>
<reference evidence="3 4" key="1">
    <citation type="submission" date="2014-02" db="EMBL/GenBank/DDBJ databases">
        <title>Genome sequence of Brachybacterium phenoliresistens strain W13A50.</title>
        <authorList>
            <person name="Wang X."/>
        </authorList>
    </citation>
    <scope>NUCLEOTIDE SEQUENCE [LARGE SCALE GENOMIC DNA]</scope>
    <source>
        <strain evidence="3 4">W13A50</strain>
    </source>
</reference>
<dbReference type="InterPro" id="IPR006015">
    <property type="entry name" value="Universal_stress_UspA"/>
</dbReference>
<dbReference type="RefSeq" id="WP_038370338.1">
    <property type="nucleotide sequence ID" value="NZ_BAAAOW010000001.1"/>
</dbReference>
<dbReference type="InterPro" id="IPR014729">
    <property type="entry name" value="Rossmann-like_a/b/a_fold"/>
</dbReference>
<dbReference type="AlphaFoldDB" id="Z9JY01"/>
<evidence type="ECO:0000259" key="2">
    <source>
        <dbReference type="Pfam" id="PF00582"/>
    </source>
</evidence>
<dbReference type="OrthoDB" id="5419113at2"/>
<evidence type="ECO:0000313" key="3">
    <source>
        <dbReference type="EMBL" id="EWS82888.1"/>
    </source>
</evidence>
<evidence type="ECO:0000256" key="1">
    <source>
        <dbReference type="ARBA" id="ARBA00008791"/>
    </source>
</evidence>
<dbReference type="PATRIC" id="fig|396014.3.peg.528"/>
<comment type="caution">
    <text evidence="3">The sequence shown here is derived from an EMBL/GenBank/DDBJ whole genome shotgun (WGS) entry which is preliminary data.</text>
</comment>
<dbReference type="Pfam" id="PF00582">
    <property type="entry name" value="Usp"/>
    <property type="match status" value="1"/>
</dbReference>
<dbReference type="CDD" id="cd00293">
    <property type="entry name" value="USP-like"/>
    <property type="match status" value="1"/>
</dbReference>